<name>A0A8S4HMW8_PLAVI</name>
<comment type="caution">
    <text evidence="1">The sequence shown here is derived from an EMBL/GenBank/DDBJ whole genome shotgun (WGS) entry which is preliminary data.</text>
</comment>
<gene>
    <name evidence="1" type="ORF">PVW1_040031600</name>
</gene>
<evidence type="ECO:0000313" key="2">
    <source>
        <dbReference type="Proteomes" id="UP000779233"/>
    </source>
</evidence>
<dbReference type="VEuPathDB" id="PlasmoDB:PVPAM_020027500"/>
<evidence type="ECO:0000313" key="1">
    <source>
        <dbReference type="EMBL" id="CAG9482876.1"/>
    </source>
</evidence>
<organism evidence="1 2">
    <name type="scientific">Plasmodium vivax</name>
    <name type="common">malaria parasite P. vivax</name>
    <dbReference type="NCBI Taxonomy" id="5855"/>
    <lineage>
        <taxon>Eukaryota</taxon>
        <taxon>Sar</taxon>
        <taxon>Alveolata</taxon>
        <taxon>Apicomplexa</taxon>
        <taxon>Aconoidasida</taxon>
        <taxon>Haemosporida</taxon>
        <taxon>Plasmodiidae</taxon>
        <taxon>Plasmodium</taxon>
        <taxon>Plasmodium (Plasmodium)</taxon>
    </lineage>
</organism>
<dbReference type="EMBL" id="CAJZCX010000013">
    <property type="protein sequence ID" value="CAG9482876.1"/>
    <property type="molecule type" value="Genomic_DNA"/>
</dbReference>
<protein>
    <submittedName>
        <fullName evidence="1">(malaria parasite P. vivax) hypothetical protein</fullName>
    </submittedName>
</protein>
<dbReference type="InterPro" id="IPR008780">
    <property type="entry name" value="Plasmodium_Vir"/>
</dbReference>
<reference evidence="1" key="1">
    <citation type="submission" date="2021-09" db="EMBL/GenBank/DDBJ databases">
        <authorList>
            <consortium name="Pathogen Informatics"/>
        </authorList>
    </citation>
    <scope>NUCLEOTIDE SEQUENCE</scope>
    <source>
        <strain evidence="1">PvW1</strain>
    </source>
</reference>
<accession>A0A8S4HMW8</accession>
<proteinExistence type="predicted"/>
<dbReference type="Pfam" id="PF05795">
    <property type="entry name" value="Plasmodium_Vir"/>
    <property type="match status" value="1"/>
</dbReference>
<sequence>MYEPKVEYYKGVNETQIKKLLKTLTLYELYNTFENELNSIPNVETCNEKCGEKLTGSLKEGLDLLKLCKVICKIILEVIANNGIYRESPCSRSFIYLNIWLYERVRQIATSDSEINKFYEALNSINKIKVLESKYCFIINFTPQKNGFMNMKYLYEFLHIYEDMKNEISADLSAKDQLYCSYIKEFFKYYNSIEGNCTSEVKGPIYCNVIEKYKLTFTDNDTLDSIYNKCNFDKIQCEGDTSVKNVFPCLKMKENLLKNEPHSDYIKNIFTPLGSYLRTRMRRKKNIKTNTHEEKYNNLENISTIQEDKADNLRYNIMYQ</sequence>
<dbReference type="AlphaFoldDB" id="A0A8S4HMW8"/>
<dbReference type="Proteomes" id="UP000779233">
    <property type="component" value="Unassembled WGS sequence"/>
</dbReference>